<dbReference type="GO" id="GO:0003676">
    <property type="term" value="F:nucleic acid binding"/>
    <property type="evidence" value="ECO:0007669"/>
    <property type="project" value="InterPro"/>
</dbReference>
<accession>A0A225V5M6</accession>
<gene>
    <name evidence="1" type="ORF">PHMEG_00029258</name>
</gene>
<keyword evidence="1" id="KW-0808">Transferase</keyword>
<dbReference type="GO" id="GO:0003964">
    <property type="term" value="F:RNA-directed DNA polymerase activity"/>
    <property type="evidence" value="ECO:0007669"/>
    <property type="project" value="UniProtKB-KW"/>
</dbReference>
<keyword evidence="1" id="KW-0548">Nucleotidyltransferase</keyword>
<dbReference type="EMBL" id="NBNE01008243">
    <property type="protein sequence ID" value="OWY99699.1"/>
    <property type="molecule type" value="Genomic_DNA"/>
</dbReference>
<keyword evidence="2" id="KW-1185">Reference proteome</keyword>
<dbReference type="SUPFAM" id="SSF53098">
    <property type="entry name" value="Ribonuclease H-like"/>
    <property type="match status" value="1"/>
</dbReference>
<dbReference type="InterPro" id="IPR036397">
    <property type="entry name" value="RNaseH_sf"/>
</dbReference>
<sequence length="118" mass="13095">MRIYMLLVSMDPIVSRGLEPLTARSCGNCLNGGSGYAEGLTVKEAEYYGLLLYLELLEDLDPRRLVICGNSNLVIRQVRGEIDGKAPGLTLLRQNALDRLRTWPDHELLHAINNIGMG</sequence>
<name>A0A225V5M6_9STRA</name>
<proteinExistence type="predicted"/>
<comment type="caution">
    <text evidence="1">The sequence shown here is derived from an EMBL/GenBank/DDBJ whole genome shotgun (WGS) entry which is preliminary data.</text>
</comment>
<organism evidence="1 2">
    <name type="scientific">Phytophthora megakarya</name>
    <dbReference type="NCBI Taxonomy" id="4795"/>
    <lineage>
        <taxon>Eukaryota</taxon>
        <taxon>Sar</taxon>
        <taxon>Stramenopiles</taxon>
        <taxon>Oomycota</taxon>
        <taxon>Peronosporomycetes</taxon>
        <taxon>Peronosporales</taxon>
        <taxon>Peronosporaceae</taxon>
        <taxon>Phytophthora</taxon>
    </lineage>
</organism>
<dbReference type="InterPro" id="IPR012337">
    <property type="entry name" value="RNaseH-like_sf"/>
</dbReference>
<evidence type="ECO:0000313" key="2">
    <source>
        <dbReference type="Proteomes" id="UP000198211"/>
    </source>
</evidence>
<protein>
    <submittedName>
        <fullName evidence="1">Reverse transcriptase</fullName>
    </submittedName>
</protein>
<dbReference type="OrthoDB" id="124264at2759"/>
<dbReference type="Gene3D" id="3.30.420.10">
    <property type="entry name" value="Ribonuclease H-like superfamily/Ribonuclease H"/>
    <property type="match status" value="1"/>
</dbReference>
<feature type="non-terminal residue" evidence="1">
    <location>
        <position position="118"/>
    </location>
</feature>
<evidence type="ECO:0000313" key="1">
    <source>
        <dbReference type="EMBL" id="OWY99699.1"/>
    </source>
</evidence>
<reference evidence="2" key="1">
    <citation type="submission" date="2017-03" db="EMBL/GenBank/DDBJ databases">
        <title>Phytopthora megakarya and P. palmivora, two closely related causual agents of cacao black pod achieved similar genome size and gene model numbers by different mechanisms.</title>
        <authorList>
            <person name="Ali S."/>
            <person name="Shao J."/>
            <person name="Larry D.J."/>
            <person name="Kronmiller B."/>
            <person name="Shen D."/>
            <person name="Strem M.D."/>
            <person name="Melnick R.L."/>
            <person name="Guiltinan M.J."/>
            <person name="Tyler B.M."/>
            <person name="Meinhardt L.W."/>
            <person name="Bailey B.A."/>
        </authorList>
    </citation>
    <scope>NUCLEOTIDE SEQUENCE [LARGE SCALE GENOMIC DNA]</scope>
    <source>
        <strain evidence="2">zdho120</strain>
    </source>
</reference>
<keyword evidence="1" id="KW-0695">RNA-directed DNA polymerase</keyword>
<dbReference type="Proteomes" id="UP000198211">
    <property type="component" value="Unassembled WGS sequence"/>
</dbReference>
<dbReference type="AlphaFoldDB" id="A0A225V5M6"/>